<reference evidence="3" key="1">
    <citation type="submission" date="2021-07" db="EMBL/GenBank/DDBJ databases">
        <title>Genome Resource of American Ginseng Black Spot Pathogen Alternaria panax.</title>
        <authorList>
            <person name="Qiu C."/>
            <person name="Wang W."/>
            <person name="Liu Z."/>
        </authorList>
    </citation>
    <scope>NUCLEOTIDE SEQUENCE</scope>
    <source>
        <strain evidence="3">BNCC115425</strain>
    </source>
</reference>
<comment type="caution">
    <text evidence="3">The sequence shown here is derived from an EMBL/GenBank/DDBJ whole genome shotgun (WGS) entry which is preliminary data.</text>
</comment>
<evidence type="ECO:0000256" key="2">
    <source>
        <dbReference type="SAM" id="SignalP"/>
    </source>
</evidence>
<protein>
    <submittedName>
        <fullName evidence="3">Uncharacterized protein</fullName>
    </submittedName>
</protein>
<feature type="chain" id="PRO_5042183806" evidence="2">
    <location>
        <begin position="19"/>
        <end position="276"/>
    </location>
</feature>
<keyword evidence="4" id="KW-1185">Reference proteome</keyword>
<proteinExistence type="predicted"/>
<evidence type="ECO:0000256" key="1">
    <source>
        <dbReference type="SAM" id="MobiDB-lite"/>
    </source>
</evidence>
<evidence type="ECO:0000313" key="4">
    <source>
        <dbReference type="Proteomes" id="UP001199106"/>
    </source>
</evidence>
<feature type="region of interest" description="Disordered" evidence="1">
    <location>
        <begin position="213"/>
        <end position="232"/>
    </location>
</feature>
<keyword evidence="2" id="KW-0732">Signal</keyword>
<sequence length="276" mass="30944">MRITRFFGLAALLVTVAGETCQNCSNNSKLLTNLTILAGSDKVFVAGKPPRPPPPPPPARILPADDRTWNKCREKGCMLSWAMHHNDGEAGHYYVPPRITAASPFQSLGDLAKWFWFRWPEASIQEIYFNFNLAWGVGNALEALGVNPHADYYEGGENRVYSIDHRLPPDNPYFDVPIAEQEYKVNNKKYRATAASFSFSLNTKDGVIIGLNRESPKATGRQQNPPVSDDQMPELTQFSDVAWLSWVDMVKKKDGDLKNIQYLISALVVNRETVSV</sequence>
<dbReference type="AlphaFoldDB" id="A0AAD4F8S1"/>
<accession>A0AAD4F8S1</accession>
<feature type="signal peptide" evidence="2">
    <location>
        <begin position="1"/>
        <end position="18"/>
    </location>
</feature>
<organism evidence="3 4">
    <name type="scientific">Alternaria panax</name>
    <dbReference type="NCBI Taxonomy" id="48097"/>
    <lineage>
        <taxon>Eukaryota</taxon>
        <taxon>Fungi</taxon>
        <taxon>Dikarya</taxon>
        <taxon>Ascomycota</taxon>
        <taxon>Pezizomycotina</taxon>
        <taxon>Dothideomycetes</taxon>
        <taxon>Pleosporomycetidae</taxon>
        <taxon>Pleosporales</taxon>
        <taxon>Pleosporineae</taxon>
        <taxon>Pleosporaceae</taxon>
        <taxon>Alternaria</taxon>
        <taxon>Alternaria sect. Panax</taxon>
    </lineage>
</organism>
<dbReference type="Proteomes" id="UP001199106">
    <property type="component" value="Unassembled WGS sequence"/>
</dbReference>
<evidence type="ECO:0000313" key="3">
    <source>
        <dbReference type="EMBL" id="KAG9185410.1"/>
    </source>
</evidence>
<gene>
    <name evidence="3" type="ORF">G6011_07954</name>
</gene>
<name>A0AAD4F8S1_9PLEO</name>
<dbReference type="EMBL" id="JAANER010000011">
    <property type="protein sequence ID" value="KAG9185410.1"/>
    <property type="molecule type" value="Genomic_DNA"/>
</dbReference>